<dbReference type="PANTHER" id="PTHR21237">
    <property type="entry name" value="GRPE PROTEIN"/>
    <property type="match status" value="1"/>
</dbReference>
<dbReference type="PRINTS" id="PR00773">
    <property type="entry name" value="GRPEPROTEIN"/>
</dbReference>
<feature type="region of interest" description="Disordered" evidence="12">
    <location>
        <begin position="1"/>
        <end position="64"/>
    </location>
</feature>
<evidence type="ECO:0000256" key="8">
    <source>
        <dbReference type="ARBA" id="ARBA00072274"/>
    </source>
</evidence>
<dbReference type="PANTHER" id="PTHR21237:SF23">
    <property type="entry name" value="GRPE PROTEIN HOMOLOG, MITOCHONDRIAL"/>
    <property type="match status" value="1"/>
</dbReference>
<keyword evidence="5 10" id="KW-0346">Stress response</keyword>
<dbReference type="Proteomes" id="UP001168575">
    <property type="component" value="Unassembled WGS sequence"/>
</dbReference>
<comment type="function">
    <text evidence="7 10">Participates actively in the response to hyperosmotic and heat shock by preventing the aggregation of stress-denatured proteins, in association with DnaK and GrpE. It is the nucleotide exchange factor for DnaK and may function as a thermosensor. Unfolded proteins bind initially to DnaJ; upon interaction with the DnaJ-bound protein, DnaK hydrolyzes its bound ATP, resulting in the formation of a stable complex. GrpE releases ADP from DnaK; ATP binding to DnaK triggers the release of the substrate protein, thus completing the reaction cycle. Several rounds of ATP-dependent interactions between DnaJ, DnaK and GrpE are required for fully efficient folding.</text>
</comment>
<dbReference type="GO" id="GO:0005737">
    <property type="term" value="C:cytoplasm"/>
    <property type="evidence" value="ECO:0007669"/>
    <property type="project" value="UniProtKB-SubCell"/>
</dbReference>
<protein>
    <recommendedName>
        <fullName evidence="8 10">Protein GrpE</fullName>
    </recommendedName>
    <alternativeName>
        <fullName evidence="9 10">HSP-70 cofactor</fullName>
    </alternativeName>
</protein>
<feature type="compositionally biased region" description="Acidic residues" evidence="12">
    <location>
        <begin position="15"/>
        <end position="32"/>
    </location>
</feature>
<evidence type="ECO:0000256" key="2">
    <source>
        <dbReference type="ARBA" id="ARBA00009054"/>
    </source>
</evidence>
<gene>
    <name evidence="10" type="primary">grpE</name>
    <name evidence="13" type="ORF">Q3982_02720</name>
</gene>
<keyword evidence="4 10" id="KW-0963">Cytoplasm</keyword>
<sequence>MTEEIKNDSCANEAEAVEVEATVIEDETEAGEGETSPETQAEAPAEDAQAEDADTEAAKPVDETDWKDKYLRLHADWDNYRRRMDEQRADERVRATENLMRDLIPLIDDMKHALDWAQKNGAAELSEGFSAIDTKFRAALEKHGLQEIDPAGEPFDPLVHQAVSTVPDESVFDETVRDVYQKGYKLGVKVIRPAMVTITTGGEKRPSETNEEQNEEETQEEK</sequence>
<evidence type="ECO:0000256" key="9">
    <source>
        <dbReference type="ARBA" id="ARBA00076414"/>
    </source>
</evidence>
<comment type="similarity">
    <text evidence="2 10 11">Belongs to the GrpE family.</text>
</comment>
<evidence type="ECO:0000256" key="4">
    <source>
        <dbReference type="ARBA" id="ARBA00022490"/>
    </source>
</evidence>
<evidence type="ECO:0000256" key="5">
    <source>
        <dbReference type="ARBA" id="ARBA00023016"/>
    </source>
</evidence>
<proteinExistence type="inferred from homology"/>
<comment type="caution">
    <text evidence="13">The sequence shown here is derived from an EMBL/GenBank/DDBJ whole genome shotgun (WGS) entry which is preliminary data.</text>
</comment>
<dbReference type="InterPro" id="IPR013805">
    <property type="entry name" value="GrpE_CC"/>
</dbReference>
<dbReference type="EMBL" id="JAUMVS010000028">
    <property type="protein sequence ID" value="MDO4841572.1"/>
    <property type="molecule type" value="Genomic_DNA"/>
</dbReference>
<dbReference type="GO" id="GO:0051082">
    <property type="term" value="F:unfolded protein binding"/>
    <property type="evidence" value="ECO:0007669"/>
    <property type="project" value="TreeGrafter"/>
</dbReference>
<evidence type="ECO:0000256" key="7">
    <source>
        <dbReference type="ARBA" id="ARBA00053401"/>
    </source>
</evidence>
<keyword evidence="6 10" id="KW-0143">Chaperone</keyword>
<dbReference type="InterPro" id="IPR009012">
    <property type="entry name" value="GrpE_head"/>
</dbReference>
<name>A0AA43UAZ1_9ACTN</name>
<accession>A0AA43UAZ1</accession>
<evidence type="ECO:0000256" key="1">
    <source>
        <dbReference type="ARBA" id="ARBA00004496"/>
    </source>
</evidence>
<dbReference type="AlphaFoldDB" id="A0AA43UAZ1"/>
<comment type="subunit">
    <text evidence="3 10">Homodimer.</text>
</comment>
<dbReference type="CDD" id="cd00446">
    <property type="entry name" value="GrpE"/>
    <property type="match status" value="1"/>
</dbReference>
<dbReference type="InterPro" id="IPR000740">
    <property type="entry name" value="GrpE"/>
</dbReference>
<dbReference type="SUPFAM" id="SSF58014">
    <property type="entry name" value="Coiled-coil domain of nucleotide exchange factor GrpE"/>
    <property type="match status" value="1"/>
</dbReference>
<organism evidence="13 14">
    <name type="scientific">Phoenicibacter congonensis</name>
    <dbReference type="NCBI Taxonomy" id="1944646"/>
    <lineage>
        <taxon>Bacteria</taxon>
        <taxon>Bacillati</taxon>
        <taxon>Actinomycetota</taxon>
        <taxon>Coriobacteriia</taxon>
        <taxon>Eggerthellales</taxon>
        <taxon>Eggerthellaceae</taxon>
        <taxon>Phoenicibacter</taxon>
    </lineage>
</organism>
<evidence type="ECO:0000256" key="3">
    <source>
        <dbReference type="ARBA" id="ARBA00011738"/>
    </source>
</evidence>
<dbReference type="GO" id="GO:0006457">
    <property type="term" value="P:protein folding"/>
    <property type="evidence" value="ECO:0007669"/>
    <property type="project" value="InterPro"/>
</dbReference>
<dbReference type="SUPFAM" id="SSF51064">
    <property type="entry name" value="Head domain of nucleotide exchange factor GrpE"/>
    <property type="match status" value="1"/>
</dbReference>
<feature type="compositionally biased region" description="Acidic residues" evidence="12">
    <location>
        <begin position="44"/>
        <end position="55"/>
    </location>
</feature>
<dbReference type="Gene3D" id="3.90.20.20">
    <property type="match status" value="1"/>
</dbReference>
<evidence type="ECO:0000256" key="10">
    <source>
        <dbReference type="HAMAP-Rule" id="MF_01151"/>
    </source>
</evidence>
<evidence type="ECO:0000256" key="12">
    <source>
        <dbReference type="SAM" id="MobiDB-lite"/>
    </source>
</evidence>
<comment type="subcellular location">
    <subcellularLocation>
        <location evidence="1 10">Cytoplasm</location>
    </subcellularLocation>
</comment>
<dbReference type="GO" id="GO:0042803">
    <property type="term" value="F:protein homodimerization activity"/>
    <property type="evidence" value="ECO:0007669"/>
    <property type="project" value="InterPro"/>
</dbReference>
<evidence type="ECO:0000256" key="6">
    <source>
        <dbReference type="ARBA" id="ARBA00023186"/>
    </source>
</evidence>
<evidence type="ECO:0000313" key="13">
    <source>
        <dbReference type="EMBL" id="MDO4841572.1"/>
    </source>
</evidence>
<dbReference type="Gene3D" id="2.30.22.10">
    <property type="entry name" value="Head domain of nucleotide exchange factor GrpE"/>
    <property type="match status" value="1"/>
</dbReference>
<keyword evidence="14" id="KW-1185">Reference proteome</keyword>
<evidence type="ECO:0000313" key="14">
    <source>
        <dbReference type="Proteomes" id="UP001168575"/>
    </source>
</evidence>
<dbReference type="Pfam" id="PF01025">
    <property type="entry name" value="GrpE"/>
    <property type="match status" value="1"/>
</dbReference>
<reference evidence="13" key="1">
    <citation type="submission" date="2023-07" db="EMBL/GenBank/DDBJ databases">
        <title>Between Cages and Wild: Unraveling the Impact of Captivity on Animal Microbiomes and Antimicrobial Resistance.</title>
        <authorList>
            <person name="Schmartz G.P."/>
            <person name="Rehner J."/>
            <person name="Schuff M.J."/>
            <person name="Becker S.L."/>
            <person name="Kravczyk M."/>
            <person name="Gurevich A."/>
            <person name="Francke R."/>
            <person name="Mueller R."/>
            <person name="Keller V."/>
            <person name="Keller A."/>
        </authorList>
    </citation>
    <scope>NUCLEOTIDE SEQUENCE</scope>
    <source>
        <strain evidence="13">S12M_St_49</strain>
    </source>
</reference>
<evidence type="ECO:0000256" key="11">
    <source>
        <dbReference type="RuleBase" id="RU004478"/>
    </source>
</evidence>
<feature type="region of interest" description="Disordered" evidence="12">
    <location>
        <begin position="199"/>
        <end position="222"/>
    </location>
</feature>
<dbReference type="HAMAP" id="MF_01151">
    <property type="entry name" value="GrpE"/>
    <property type="match status" value="1"/>
</dbReference>
<dbReference type="FunFam" id="2.30.22.10:FF:000001">
    <property type="entry name" value="Protein GrpE"/>
    <property type="match status" value="1"/>
</dbReference>
<dbReference type="GO" id="GO:0000774">
    <property type="term" value="F:adenyl-nucleotide exchange factor activity"/>
    <property type="evidence" value="ECO:0007669"/>
    <property type="project" value="InterPro"/>
</dbReference>
<feature type="compositionally biased region" description="Acidic residues" evidence="12">
    <location>
        <begin position="209"/>
        <end position="222"/>
    </location>
</feature>
<dbReference type="GO" id="GO:0051087">
    <property type="term" value="F:protein-folding chaperone binding"/>
    <property type="evidence" value="ECO:0007669"/>
    <property type="project" value="InterPro"/>
</dbReference>